<organism evidence="1 2">
    <name type="scientific">Hamiltosporidium tvaerminnensis</name>
    <dbReference type="NCBI Taxonomy" id="1176355"/>
    <lineage>
        <taxon>Eukaryota</taxon>
        <taxon>Fungi</taxon>
        <taxon>Fungi incertae sedis</taxon>
        <taxon>Microsporidia</taxon>
        <taxon>Dubosqiidae</taxon>
        <taxon>Hamiltosporidium</taxon>
    </lineage>
</organism>
<keyword evidence="2" id="KW-1185">Reference proteome</keyword>
<protein>
    <submittedName>
        <fullName evidence="1">Uncharacterized protein</fullName>
    </submittedName>
</protein>
<evidence type="ECO:0000313" key="1">
    <source>
        <dbReference type="EMBL" id="TBU11549.1"/>
    </source>
</evidence>
<accession>A0A4Q9LSM8</accession>
<dbReference type="AlphaFoldDB" id="A0A4Q9LSM8"/>
<comment type="caution">
    <text evidence="1">The sequence shown here is derived from an EMBL/GenBank/DDBJ whole genome shotgun (WGS) entry which is preliminary data.</text>
</comment>
<sequence length="135" mass="15995">MENIFLKKIKNTFTKLYFISPFKLLLTFLPHTQFSITLSTNLPTLSAQQLRKSHPNAKFMLLNQNIIFSTIVDISTDFPYIFVINPYFDSFENEFFNQLCVSIKCTIICIFNNENDYIEIENKLFYISEYCLKEI</sequence>
<gene>
    <name evidence="1" type="ORF">CWI38_1146p0010</name>
</gene>
<dbReference type="EMBL" id="PITK01001146">
    <property type="protein sequence ID" value="TBU11549.1"/>
    <property type="molecule type" value="Genomic_DNA"/>
</dbReference>
<name>A0A4Q9LSM8_9MICR</name>
<proteinExistence type="predicted"/>
<dbReference type="Proteomes" id="UP000292282">
    <property type="component" value="Unassembled WGS sequence"/>
</dbReference>
<dbReference type="VEuPathDB" id="MicrosporidiaDB:CWI38_1146p0010"/>
<evidence type="ECO:0000313" key="2">
    <source>
        <dbReference type="Proteomes" id="UP000292282"/>
    </source>
</evidence>
<reference evidence="1 2" key="1">
    <citation type="submission" date="2017-12" db="EMBL/GenBank/DDBJ databases">
        <authorList>
            <person name="Pombert J.-F."/>
            <person name="Haag K.L."/>
            <person name="Ebert D."/>
        </authorList>
    </citation>
    <scope>NUCLEOTIDE SEQUENCE [LARGE SCALE GENOMIC DNA]</scope>
    <source>
        <strain evidence="1">IL-G-3</strain>
    </source>
</reference>